<accession>A0A426DFI7</accession>
<proteinExistence type="predicted"/>
<sequence>MKTNTIITIGRQYGSAGREIGYKIADDLGIKLYDKEMLARAAKESGICEEIFENHDEKPTNSFLYSLVMDTYSMGYTGNTYTDMLINHKVFLAQFDAIKKIADEGPCILVGRCADYALESYDNVVSVFIHADMDARIRRIARIYDLPDNKAKDKITKTDKKRASYYNYYTNKRWSDAVSYELCLNSSQLGIEGTAHIIEEYIAKKESISSEQRRI</sequence>
<dbReference type="SUPFAM" id="SSF52540">
    <property type="entry name" value="P-loop containing nucleoside triphosphate hydrolases"/>
    <property type="match status" value="1"/>
</dbReference>
<dbReference type="AlphaFoldDB" id="A0A426DFI7"/>
<dbReference type="EMBL" id="RHJS01000002">
    <property type="protein sequence ID" value="RRK31526.1"/>
    <property type="molecule type" value="Genomic_DNA"/>
</dbReference>
<evidence type="ECO:0000313" key="2">
    <source>
        <dbReference type="Proteomes" id="UP000274920"/>
    </source>
</evidence>
<comment type="caution">
    <text evidence="1">The sequence shown here is derived from an EMBL/GenBank/DDBJ whole genome shotgun (WGS) entry which is preliminary data.</text>
</comment>
<dbReference type="Gene3D" id="3.40.50.300">
    <property type="entry name" value="P-loop containing nucleotide triphosphate hydrolases"/>
    <property type="match status" value="1"/>
</dbReference>
<gene>
    <name evidence="1" type="ORF">EBB54_09210</name>
</gene>
<dbReference type="Pfam" id="PF13189">
    <property type="entry name" value="Cytidylate_kin2"/>
    <property type="match status" value="1"/>
</dbReference>
<reference evidence="1" key="1">
    <citation type="submission" date="2018-10" db="EMBL/GenBank/DDBJ databases">
        <title>Schaedlerella arabinophila gen. nov. sp. nov., isolated from the mouse intestinal tract and comparative analysis with the genome of the closely related altered Schaedler flora strain ASF502.</title>
        <authorList>
            <person name="Miyake S."/>
            <person name="Soh M."/>
            <person name="Seedorf H."/>
        </authorList>
    </citation>
    <scope>NUCLEOTIDE SEQUENCE [LARGE SCALE GENOMIC DNA]</scope>
    <source>
        <strain evidence="1">DSM 106076</strain>
    </source>
</reference>
<dbReference type="Proteomes" id="UP000274920">
    <property type="component" value="Unassembled WGS sequence"/>
</dbReference>
<keyword evidence="1" id="KW-0418">Kinase</keyword>
<evidence type="ECO:0000313" key="1">
    <source>
        <dbReference type="EMBL" id="RRK31526.1"/>
    </source>
</evidence>
<dbReference type="RefSeq" id="WP_125127177.1">
    <property type="nucleotide sequence ID" value="NZ_RHJS01000002.1"/>
</dbReference>
<dbReference type="GO" id="GO:0016301">
    <property type="term" value="F:kinase activity"/>
    <property type="evidence" value="ECO:0007669"/>
    <property type="project" value="UniProtKB-KW"/>
</dbReference>
<name>A0A426DFI7_9FIRM</name>
<organism evidence="1 2">
    <name type="scientific">Schaedlerella arabinosiphila</name>
    <dbReference type="NCBI Taxonomy" id="2044587"/>
    <lineage>
        <taxon>Bacteria</taxon>
        <taxon>Bacillati</taxon>
        <taxon>Bacillota</taxon>
        <taxon>Clostridia</taxon>
        <taxon>Lachnospirales</taxon>
        <taxon>Lachnospiraceae</taxon>
        <taxon>Schaedlerella</taxon>
    </lineage>
</organism>
<protein>
    <submittedName>
        <fullName evidence="1">Cytidylate kinase-like family protein</fullName>
    </submittedName>
</protein>
<keyword evidence="2" id="KW-1185">Reference proteome</keyword>
<dbReference type="InterPro" id="IPR027417">
    <property type="entry name" value="P-loop_NTPase"/>
</dbReference>
<keyword evidence="1" id="KW-0808">Transferase</keyword>